<feature type="domain" description="Citrate transporter-like" evidence="7">
    <location>
        <begin position="188"/>
        <end position="273"/>
    </location>
</feature>
<evidence type="ECO:0000256" key="4">
    <source>
        <dbReference type="ARBA" id="ARBA00022989"/>
    </source>
</evidence>
<evidence type="ECO:0000256" key="6">
    <source>
        <dbReference type="SAM" id="Phobius"/>
    </source>
</evidence>
<name>A0AAD9NIP6_9ANNE</name>
<reference evidence="8" key="1">
    <citation type="journal article" date="2023" name="Mol. Biol. Evol.">
        <title>Third-Generation Sequencing Reveals the Adaptive Role of the Epigenome in Three Deep-Sea Polychaetes.</title>
        <authorList>
            <person name="Perez M."/>
            <person name="Aroh O."/>
            <person name="Sun Y."/>
            <person name="Lan Y."/>
            <person name="Juniper S.K."/>
            <person name="Young C.R."/>
            <person name="Angers B."/>
            <person name="Qian P.Y."/>
        </authorList>
    </citation>
    <scope>NUCLEOTIDE SEQUENCE</scope>
    <source>
        <strain evidence="8">P08H-3</strain>
    </source>
</reference>
<organism evidence="8 9">
    <name type="scientific">Paralvinella palmiformis</name>
    <dbReference type="NCBI Taxonomy" id="53620"/>
    <lineage>
        <taxon>Eukaryota</taxon>
        <taxon>Metazoa</taxon>
        <taxon>Spiralia</taxon>
        <taxon>Lophotrochozoa</taxon>
        <taxon>Annelida</taxon>
        <taxon>Polychaeta</taxon>
        <taxon>Sedentaria</taxon>
        <taxon>Canalipalpata</taxon>
        <taxon>Terebellida</taxon>
        <taxon>Terebelliformia</taxon>
        <taxon>Alvinellidae</taxon>
        <taxon>Paralvinella</taxon>
    </lineage>
</organism>
<evidence type="ECO:0000256" key="1">
    <source>
        <dbReference type="ARBA" id="ARBA00004141"/>
    </source>
</evidence>
<gene>
    <name evidence="8" type="ORF">LSH36_15g00019</name>
</gene>
<dbReference type="PANTHER" id="PTHR10283:SF82">
    <property type="entry name" value="SOLUTE CARRIER FAMILY 13 MEMBER 2"/>
    <property type="match status" value="1"/>
</dbReference>
<dbReference type="GO" id="GO:0015137">
    <property type="term" value="F:citrate transmembrane transporter activity"/>
    <property type="evidence" value="ECO:0007669"/>
    <property type="project" value="TreeGrafter"/>
</dbReference>
<feature type="transmembrane region" description="Helical" evidence="6">
    <location>
        <begin position="238"/>
        <end position="268"/>
    </location>
</feature>
<keyword evidence="2" id="KW-0813">Transport</keyword>
<evidence type="ECO:0000256" key="5">
    <source>
        <dbReference type="ARBA" id="ARBA00023136"/>
    </source>
</evidence>
<keyword evidence="5 6" id="KW-0472">Membrane</keyword>
<dbReference type="EMBL" id="JAODUP010000015">
    <property type="protein sequence ID" value="KAK2168609.1"/>
    <property type="molecule type" value="Genomic_DNA"/>
</dbReference>
<dbReference type="InterPro" id="IPR004680">
    <property type="entry name" value="Cit_transptr-like_dom"/>
</dbReference>
<sequence>MASCSSHRVGRWWKHFVIILTPLVLLLPLLLIPDDKLPVKANQCLYVMLLMAVYWCTEVVSLPVTACIPIFMFPMLSILTTEEVCNQLMFGFMLPTWFLSMWISNTATTAMMLPICEAILDSLVALKQQKMAHRIETDTLNSINADKSDVETEVERKTTGDAKLDRFAKGMTLAVAYAANTGGRIDTLLDWTTIQNKIPWGIVFLMGGGFSIAKASEVSGLSDWIADGLMVMSDWPDWLMVLVICLITAFLTEITSNVATCTILMPIVSSLAEEL</sequence>
<dbReference type="PANTHER" id="PTHR10283">
    <property type="entry name" value="SOLUTE CARRIER FAMILY 13 MEMBER"/>
    <property type="match status" value="1"/>
</dbReference>
<proteinExistence type="predicted"/>
<feature type="transmembrane region" description="Helical" evidence="6">
    <location>
        <begin position="12"/>
        <end position="32"/>
    </location>
</feature>
<evidence type="ECO:0000256" key="3">
    <source>
        <dbReference type="ARBA" id="ARBA00022692"/>
    </source>
</evidence>
<comment type="subcellular location">
    <subcellularLocation>
        <location evidence="1">Membrane</location>
        <topology evidence="1">Multi-pass membrane protein</topology>
    </subcellularLocation>
</comment>
<feature type="transmembrane region" description="Helical" evidence="6">
    <location>
        <begin position="52"/>
        <end position="72"/>
    </location>
</feature>
<dbReference type="Proteomes" id="UP001208570">
    <property type="component" value="Unassembled WGS sequence"/>
</dbReference>
<evidence type="ECO:0000313" key="9">
    <source>
        <dbReference type="Proteomes" id="UP001208570"/>
    </source>
</evidence>
<evidence type="ECO:0000256" key="2">
    <source>
        <dbReference type="ARBA" id="ARBA00022448"/>
    </source>
</evidence>
<keyword evidence="9" id="KW-1185">Reference proteome</keyword>
<dbReference type="Pfam" id="PF03600">
    <property type="entry name" value="CitMHS"/>
    <property type="match status" value="1"/>
</dbReference>
<evidence type="ECO:0000313" key="8">
    <source>
        <dbReference type="EMBL" id="KAK2168609.1"/>
    </source>
</evidence>
<protein>
    <recommendedName>
        <fullName evidence="7">Citrate transporter-like domain-containing protein</fullName>
    </recommendedName>
</protein>
<comment type="caution">
    <text evidence="8">The sequence shown here is derived from an EMBL/GenBank/DDBJ whole genome shotgun (WGS) entry which is preliminary data.</text>
</comment>
<keyword evidence="3 6" id="KW-0812">Transmembrane</keyword>
<dbReference type="GO" id="GO:0005886">
    <property type="term" value="C:plasma membrane"/>
    <property type="evidence" value="ECO:0007669"/>
    <property type="project" value="TreeGrafter"/>
</dbReference>
<keyword evidence="4 6" id="KW-1133">Transmembrane helix</keyword>
<evidence type="ECO:0000259" key="7">
    <source>
        <dbReference type="Pfam" id="PF03600"/>
    </source>
</evidence>
<feature type="transmembrane region" description="Helical" evidence="6">
    <location>
        <begin position="109"/>
        <end position="126"/>
    </location>
</feature>
<accession>A0AAD9NIP6</accession>
<dbReference type="GO" id="GO:0015141">
    <property type="term" value="F:succinate transmembrane transporter activity"/>
    <property type="evidence" value="ECO:0007669"/>
    <property type="project" value="TreeGrafter"/>
</dbReference>
<dbReference type="AlphaFoldDB" id="A0AAD9NIP6"/>